<gene>
    <name evidence="2" type="ORF">Q31a_12250</name>
</gene>
<organism evidence="2 3">
    <name type="scientific">Aureliella helgolandensis</name>
    <dbReference type="NCBI Taxonomy" id="2527968"/>
    <lineage>
        <taxon>Bacteria</taxon>
        <taxon>Pseudomonadati</taxon>
        <taxon>Planctomycetota</taxon>
        <taxon>Planctomycetia</taxon>
        <taxon>Pirellulales</taxon>
        <taxon>Pirellulaceae</taxon>
        <taxon>Aureliella</taxon>
    </lineage>
</organism>
<sequence>MAKAKSQKSTEPTAAAALSTDTAEPQISPDDIKVAVRCVCCVTGCGSKEAAARVANMSSRDIAKLVAAERSNNRRAAVPVLYSRPTAA</sequence>
<dbReference type="EMBL" id="CP036298">
    <property type="protein sequence ID" value="QDV22932.1"/>
    <property type="molecule type" value="Genomic_DNA"/>
</dbReference>
<dbReference type="AlphaFoldDB" id="A0A518G2W8"/>
<proteinExistence type="predicted"/>
<reference evidence="2 3" key="1">
    <citation type="submission" date="2019-02" db="EMBL/GenBank/DDBJ databases">
        <title>Deep-cultivation of Planctomycetes and their phenomic and genomic characterization uncovers novel biology.</title>
        <authorList>
            <person name="Wiegand S."/>
            <person name="Jogler M."/>
            <person name="Boedeker C."/>
            <person name="Pinto D."/>
            <person name="Vollmers J."/>
            <person name="Rivas-Marin E."/>
            <person name="Kohn T."/>
            <person name="Peeters S.H."/>
            <person name="Heuer A."/>
            <person name="Rast P."/>
            <person name="Oberbeckmann S."/>
            <person name="Bunk B."/>
            <person name="Jeske O."/>
            <person name="Meyerdierks A."/>
            <person name="Storesund J.E."/>
            <person name="Kallscheuer N."/>
            <person name="Luecker S."/>
            <person name="Lage O.M."/>
            <person name="Pohl T."/>
            <person name="Merkel B.J."/>
            <person name="Hornburger P."/>
            <person name="Mueller R.-W."/>
            <person name="Bruemmer F."/>
            <person name="Labrenz M."/>
            <person name="Spormann A.M."/>
            <person name="Op den Camp H."/>
            <person name="Overmann J."/>
            <person name="Amann R."/>
            <person name="Jetten M.S.M."/>
            <person name="Mascher T."/>
            <person name="Medema M.H."/>
            <person name="Devos D.P."/>
            <person name="Kaster A.-K."/>
            <person name="Ovreas L."/>
            <person name="Rohde M."/>
            <person name="Galperin M.Y."/>
            <person name="Jogler C."/>
        </authorList>
    </citation>
    <scope>NUCLEOTIDE SEQUENCE [LARGE SCALE GENOMIC DNA]</scope>
    <source>
        <strain evidence="2 3">Q31a</strain>
    </source>
</reference>
<protein>
    <submittedName>
        <fullName evidence="2">Uncharacterized protein</fullName>
    </submittedName>
</protein>
<dbReference type="RefSeq" id="WP_145075256.1">
    <property type="nucleotide sequence ID" value="NZ_CP036298.1"/>
</dbReference>
<evidence type="ECO:0000313" key="2">
    <source>
        <dbReference type="EMBL" id="QDV22932.1"/>
    </source>
</evidence>
<name>A0A518G2W8_9BACT</name>
<evidence type="ECO:0000313" key="3">
    <source>
        <dbReference type="Proteomes" id="UP000318017"/>
    </source>
</evidence>
<dbReference type="KEGG" id="ahel:Q31a_12250"/>
<keyword evidence="3" id="KW-1185">Reference proteome</keyword>
<feature type="region of interest" description="Disordered" evidence="1">
    <location>
        <begin position="1"/>
        <end position="26"/>
    </location>
</feature>
<evidence type="ECO:0000256" key="1">
    <source>
        <dbReference type="SAM" id="MobiDB-lite"/>
    </source>
</evidence>
<accession>A0A518G2W8</accession>
<dbReference type="Proteomes" id="UP000318017">
    <property type="component" value="Chromosome"/>
</dbReference>